<dbReference type="Pfam" id="PF13162">
    <property type="entry name" value="DUF3997"/>
    <property type="match status" value="1"/>
</dbReference>
<evidence type="ECO:0000313" key="2">
    <source>
        <dbReference type="Proteomes" id="UP001597546"/>
    </source>
</evidence>
<evidence type="ECO:0000313" key="1">
    <source>
        <dbReference type="EMBL" id="MFD2731431.1"/>
    </source>
</evidence>
<dbReference type="RefSeq" id="WP_379042958.1">
    <property type="nucleotide sequence ID" value="NZ_JBHSKW010000027.1"/>
</dbReference>
<dbReference type="InterPro" id="IPR025059">
    <property type="entry name" value="DUF3997"/>
</dbReference>
<sequence>MKAKLFFVLFNLASCSVSDYTEDLGNEYSLVSESKTIQFITGPNDSTFTGLVPCTVESFASDDFYIIAKQRNNPGCSNLDLSSLSINYWIIDKKREKVYGPLDSLSFNRMRKGMSISNSLKLF</sequence>
<keyword evidence="2" id="KW-1185">Reference proteome</keyword>
<accession>A0ABW5TQR4</accession>
<dbReference type="Proteomes" id="UP001597546">
    <property type="component" value="Unassembled WGS sequence"/>
</dbReference>
<reference evidence="2" key="1">
    <citation type="journal article" date="2019" name="Int. J. Syst. Evol. Microbiol.">
        <title>The Global Catalogue of Microorganisms (GCM) 10K type strain sequencing project: providing services to taxonomists for standard genome sequencing and annotation.</title>
        <authorList>
            <consortium name="The Broad Institute Genomics Platform"/>
            <consortium name="The Broad Institute Genome Sequencing Center for Infectious Disease"/>
            <person name="Wu L."/>
            <person name="Ma J."/>
        </authorList>
    </citation>
    <scope>NUCLEOTIDE SEQUENCE [LARGE SCALE GENOMIC DNA]</scope>
    <source>
        <strain evidence="2">KCTC 42456</strain>
    </source>
</reference>
<organism evidence="1 2">
    <name type="scientific">Pedobacter alpinus</name>
    <dbReference type="NCBI Taxonomy" id="1590643"/>
    <lineage>
        <taxon>Bacteria</taxon>
        <taxon>Pseudomonadati</taxon>
        <taxon>Bacteroidota</taxon>
        <taxon>Sphingobacteriia</taxon>
        <taxon>Sphingobacteriales</taxon>
        <taxon>Sphingobacteriaceae</taxon>
        <taxon>Pedobacter</taxon>
    </lineage>
</organism>
<protein>
    <submittedName>
        <fullName evidence="1">DUF3997 domain-containing protein</fullName>
    </submittedName>
</protein>
<proteinExistence type="predicted"/>
<dbReference type="EMBL" id="JBHULV010000022">
    <property type="protein sequence ID" value="MFD2731431.1"/>
    <property type="molecule type" value="Genomic_DNA"/>
</dbReference>
<name>A0ABW5TQR4_9SPHI</name>
<comment type="caution">
    <text evidence="1">The sequence shown here is derived from an EMBL/GenBank/DDBJ whole genome shotgun (WGS) entry which is preliminary data.</text>
</comment>
<gene>
    <name evidence="1" type="ORF">ACFSSE_06910</name>
</gene>